<dbReference type="Pfam" id="PF07228">
    <property type="entry name" value="SpoIIE"/>
    <property type="match status" value="1"/>
</dbReference>
<dbReference type="Gene3D" id="3.60.40.10">
    <property type="entry name" value="PPM-type phosphatase domain"/>
    <property type="match status" value="1"/>
</dbReference>
<protein>
    <submittedName>
        <fullName evidence="5">SpoIIE family protein phosphatase</fullName>
    </submittedName>
</protein>
<dbReference type="SUPFAM" id="SSF81606">
    <property type="entry name" value="PP2C-like"/>
    <property type="match status" value="1"/>
</dbReference>
<dbReference type="InterPro" id="IPR052016">
    <property type="entry name" value="Bact_Sigma-Reg"/>
</dbReference>
<dbReference type="InterPro" id="IPR001932">
    <property type="entry name" value="PPM-type_phosphatase-like_dom"/>
</dbReference>
<dbReference type="SMART" id="SM00331">
    <property type="entry name" value="PP2C_SIG"/>
    <property type="match status" value="1"/>
</dbReference>
<dbReference type="SUPFAM" id="SSF55874">
    <property type="entry name" value="ATPase domain of HSP90 chaperone/DNA topoisomerase II/histidine kinase"/>
    <property type="match status" value="1"/>
</dbReference>
<evidence type="ECO:0000313" key="6">
    <source>
        <dbReference type="Proteomes" id="UP001601303"/>
    </source>
</evidence>
<dbReference type="Pfam" id="PF13581">
    <property type="entry name" value="HATPase_c_2"/>
    <property type="match status" value="1"/>
</dbReference>
<feature type="domain" description="PPM-type phosphatase" evidence="4">
    <location>
        <begin position="594"/>
        <end position="814"/>
    </location>
</feature>
<dbReference type="PANTHER" id="PTHR43156:SF2">
    <property type="entry name" value="STAGE II SPORULATION PROTEIN E"/>
    <property type="match status" value="1"/>
</dbReference>
<dbReference type="Gene3D" id="3.30.565.10">
    <property type="entry name" value="Histidine kinase-like ATPase, C-terminal domain"/>
    <property type="match status" value="1"/>
</dbReference>
<proteinExistence type="predicted"/>
<dbReference type="InterPro" id="IPR036890">
    <property type="entry name" value="HATPase_C_sf"/>
</dbReference>
<dbReference type="Pfam" id="PF13185">
    <property type="entry name" value="GAF_2"/>
    <property type="match status" value="1"/>
</dbReference>
<feature type="region of interest" description="Disordered" evidence="2">
    <location>
        <begin position="309"/>
        <end position="367"/>
    </location>
</feature>
<evidence type="ECO:0000256" key="2">
    <source>
        <dbReference type="SAM" id="MobiDB-lite"/>
    </source>
</evidence>
<comment type="caution">
    <text evidence="5">The sequence shown here is derived from an EMBL/GenBank/DDBJ whole genome shotgun (WGS) entry which is preliminary data.</text>
</comment>
<dbReference type="EMBL" id="JBIAHM010000014">
    <property type="protein sequence ID" value="MFE9603858.1"/>
    <property type="molecule type" value="Genomic_DNA"/>
</dbReference>
<dbReference type="SMART" id="SM00065">
    <property type="entry name" value="GAF"/>
    <property type="match status" value="1"/>
</dbReference>
<keyword evidence="6" id="KW-1185">Reference proteome</keyword>
<evidence type="ECO:0000256" key="1">
    <source>
        <dbReference type="ARBA" id="ARBA00022801"/>
    </source>
</evidence>
<evidence type="ECO:0000259" key="4">
    <source>
        <dbReference type="SMART" id="SM00331"/>
    </source>
</evidence>
<name>A0ABW6MCH9_9ACTN</name>
<reference evidence="5 6" key="1">
    <citation type="submission" date="2024-10" db="EMBL/GenBank/DDBJ databases">
        <title>The Natural Products Discovery Center: Release of the First 8490 Sequenced Strains for Exploring Actinobacteria Biosynthetic Diversity.</title>
        <authorList>
            <person name="Kalkreuter E."/>
            <person name="Kautsar S.A."/>
            <person name="Yang D."/>
            <person name="Bader C.D."/>
            <person name="Teijaro C.N."/>
            <person name="Fluegel L."/>
            <person name="Davis C.M."/>
            <person name="Simpson J.R."/>
            <person name="Lauterbach L."/>
            <person name="Steele A.D."/>
            <person name="Gui C."/>
            <person name="Meng S."/>
            <person name="Li G."/>
            <person name="Viehrig K."/>
            <person name="Ye F."/>
            <person name="Su P."/>
            <person name="Kiefer A.F."/>
            <person name="Nichols A."/>
            <person name="Cepeda A.J."/>
            <person name="Yan W."/>
            <person name="Fan B."/>
            <person name="Jiang Y."/>
            <person name="Adhikari A."/>
            <person name="Zheng C.-J."/>
            <person name="Schuster L."/>
            <person name="Cowan T.M."/>
            <person name="Smanski M.J."/>
            <person name="Chevrette M.G."/>
            <person name="De Carvalho L.P.S."/>
            <person name="Shen B."/>
        </authorList>
    </citation>
    <scope>NUCLEOTIDE SEQUENCE [LARGE SCALE GENOMIC DNA]</scope>
    <source>
        <strain evidence="5 6">NPDC006488</strain>
    </source>
</reference>
<evidence type="ECO:0000259" key="3">
    <source>
        <dbReference type="SMART" id="SM00065"/>
    </source>
</evidence>
<dbReference type="Gene3D" id="3.30.450.40">
    <property type="match status" value="2"/>
</dbReference>
<dbReference type="Proteomes" id="UP001601303">
    <property type="component" value="Unassembled WGS sequence"/>
</dbReference>
<gene>
    <name evidence="5" type="ORF">ACFYNQ_35500</name>
</gene>
<feature type="domain" description="GAF" evidence="3">
    <location>
        <begin position="391"/>
        <end position="576"/>
    </location>
</feature>
<dbReference type="InterPro" id="IPR003594">
    <property type="entry name" value="HATPase_dom"/>
</dbReference>
<sequence length="941" mass="100314">MIPVTDDWGDPDLVTARARERLLSGEVVLGGPRGAILSSWQRCQLLAINPDGWAPPYEADLDLDAPLARAAGPTLDWLQSRITGTRARVSLADSQGRKLLRRVGEASLAGRLDAVSDAPGFCFAEHTVGTNAIGLALVERRPCHVLGAEHFTEHTQQDACVSVPILNPLDGHLEGVIDFACDVADVTPDVEYLMYEAGHAIERRILEQASERERALLRTYVAAERRVHTLARAAGTPVAPGALPGGGGGHEAPPILREKAAELVGAGRRAAVEVPLGHGLTATLLCRPLVTPSGVAGFAVEALFPDGPLQHVTPSTPDIVGVPQPGGPQRASADTPPTPRPRRPDPASYPMAGTPDMPDATGPAAPRRTTGVQLISVGEQGIGRLAVASRRRLRLLIEAAAHIGTTLDVTRTAEELVRAAVPELADLAMVDLAEPVLRGEEPGNSFEAGTMLRRTALHGFHEGLSLYPVGHVAGFLATTPQARCLTAGRAVLEADLRAAPGWKAQDPERVERNLAQGIHSLITVPLIARGVTLGVASFYRRTQPEPYEEDDAALASELATRAALCLDNARRYTRERATALTLQRSLLPRELPEQSAVEVAHRYLPAQADVGGDWFDVIPLSGARVALVVGDVVGHGLHAAVTMGRLRTAVHSFATLDLAPDELLARLDDLVIDFDRSRTGGPDDAEIIGATCLYAVYDPVSQSCTLARAAHPPPVVVHPDGTVETPDLPAGPPLGLGGLPFETGELHLPEGSQLVLYSDGLIEDRDRDIDDSLDLLHQALAHPDRTPEQTCRAVLEALPTPHSSDDVTLLVARTRALPPANIARWDVPDDPAAVSDIRAAALRQLSEWGLDEAAFTTELVLSELVSNAIRHAKGPIQVRLLRDRTLICEVSDGSSTAPHLRHAADTDEGGRGLFLVAQFADRWGTRYTAHGKVIWASQPLG</sequence>
<accession>A0ABW6MCH9</accession>
<evidence type="ECO:0000313" key="5">
    <source>
        <dbReference type="EMBL" id="MFE9603858.1"/>
    </source>
</evidence>
<dbReference type="InterPro" id="IPR029016">
    <property type="entry name" value="GAF-like_dom_sf"/>
</dbReference>
<dbReference type="RefSeq" id="WP_388112745.1">
    <property type="nucleotide sequence ID" value="NZ_JBIAHM010000014.1"/>
</dbReference>
<dbReference type="InterPro" id="IPR003018">
    <property type="entry name" value="GAF"/>
</dbReference>
<organism evidence="5 6">
    <name type="scientific">Streptomyces hokutonensis</name>
    <dbReference type="NCBI Taxonomy" id="1306990"/>
    <lineage>
        <taxon>Bacteria</taxon>
        <taxon>Bacillati</taxon>
        <taxon>Actinomycetota</taxon>
        <taxon>Actinomycetes</taxon>
        <taxon>Kitasatosporales</taxon>
        <taxon>Streptomycetaceae</taxon>
        <taxon>Streptomyces</taxon>
    </lineage>
</organism>
<dbReference type="Pfam" id="PF01590">
    <property type="entry name" value="GAF"/>
    <property type="match status" value="1"/>
</dbReference>
<dbReference type="SUPFAM" id="SSF55781">
    <property type="entry name" value="GAF domain-like"/>
    <property type="match status" value="1"/>
</dbReference>
<dbReference type="PANTHER" id="PTHR43156">
    <property type="entry name" value="STAGE II SPORULATION PROTEIN E-RELATED"/>
    <property type="match status" value="1"/>
</dbReference>
<dbReference type="CDD" id="cd16936">
    <property type="entry name" value="HATPase_RsbW-like"/>
    <property type="match status" value="1"/>
</dbReference>
<dbReference type="InterPro" id="IPR036457">
    <property type="entry name" value="PPM-type-like_dom_sf"/>
</dbReference>
<keyword evidence="1" id="KW-0378">Hydrolase</keyword>